<dbReference type="STRING" id="1120975.SAMN02746064_02142"/>
<name>A0A1M4ZTY1_9FIRM</name>
<reference evidence="1 2" key="1">
    <citation type="submission" date="2016-11" db="EMBL/GenBank/DDBJ databases">
        <authorList>
            <person name="Jaros S."/>
            <person name="Januszkiewicz K."/>
            <person name="Wedrychowicz H."/>
        </authorList>
    </citation>
    <scope>NUCLEOTIDE SEQUENCE [LARGE SCALE GENOMIC DNA]</scope>
    <source>
        <strain evidence="1 2">DSM 14828</strain>
    </source>
</reference>
<dbReference type="AlphaFoldDB" id="A0A1M4ZTY1"/>
<keyword evidence="2" id="KW-1185">Reference proteome</keyword>
<evidence type="ECO:0008006" key="3">
    <source>
        <dbReference type="Google" id="ProtNLM"/>
    </source>
</evidence>
<protein>
    <recommendedName>
        <fullName evidence="3">DUF3793 family protein</fullName>
    </recommendedName>
</protein>
<proteinExistence type="predicted"/>
<dbReference type="RefSeq" id="WP_084117260.1">
    <property type="nucleotide sequence ID" value="NZ_FQTU01000019.1"/>
</dbReference>
<organism evidence="1 2">
    <name type="scientific">Alkalibacter saccharofermentans DSM 14828</name>
    <dbReference type="NCBI Taxonomy" id="1120975"/>
    <lineage>
        <taxon>Bacteria</taxon>
        <taxon>Bacillati</taxon>
        <taxon>Bacillota</taxon>
        <taxon>Clostridia</taxon>
        <taxon>Eubacteriales</taxon>
        <taxon>Eubacteriaceae</taxon>
        <taxon>Alkalibacter</taxon>
    </lineage>
</organism>
<dbReference type="Pfam" id="PF12672">
    <property type="entry name" value="DUF3793"/>
    <property type="match status" value="1"/>
</dbReference>
<accession>A0A1M4ZTY1</accession>
<dbReference type="InterPro" id="IPR024523">
    <property type="entry name" value="DUF3793"/>
</dbReference>
<gene>
    <name evidence="1" type="ORF">SAMN02746064_02142</name>
</gene>
<dbReference type="EMBL" id="FQTU01000019">
    <property type="protein sequence ID" value="SHF21297.1"/>
    <property type="molecule type" value="Genomic_DNA"/>
</dbReference>
<sequence>MMKLKTKTEIANYINRMYEYDDFDLLMHKICFHGAATINRVKPSFLICLKNSSSFKLKDIWEKYKHEVKETVPFDYKELKTCRDGVNVLFYRRDWLSRIINSNKVYQYLQCNGYKGVKSVEDALEILSDRYSNGCPDEIGVFLGYPLADVVAFSSDDKQCSICSGYWRVYSNADRAKKIFDVYDIARSNIVDSLEKGIKPQKIIELAS</sequence>
<evidence type="ECO:0000313" key="1">
    <source>
        <dbReference type="EMBL" id="SHF21297.1"/>
    </source>
</evidence>
<dbReference type="Proteomes" id="UP000184251">
    <property type="component" value="Unassembled WGS sequence"/>
</dbReference>
<evidence type="ECO:0000313" key="2">
    <source>
        <dbReference type="Proteomes" id="UP000184251"/>
    </source>
</evidence>
<dbReference type="OrthoDB" id="5393676at2"/>